<dbReference type="AlphaFoldDB" id="A0A1B6D2C9"/>
<evidence type="ECO:0000313" key="1">
    <source>
        <dbReference type="EMBL" id="JAS19830.1"/>
    </source>
</evidence>
<name>A0A1B6D2C9_9HEMI</name>
<accession>A0A1B6D2C9</accession>
<sequence length="163" mass="18554">ETHGNSSLKKLELKVIEEVDTHVIISSCPRLEELILSGCGYVTPPTCPYYSCKSSQVYLNRLKLLFYADGDDFSWDHNVPDCFWLSTLTTDSKKPSQLFGIFLESPRISIELASRLWPVSKSSLYPHPKVFSACRYEELIFDNVNTIISTSSSKYLRVSNCEK</sequence>
<reference evidence="1" key="1">
    <citation type="submission" date="2015-12" db="EMBL/GenBank/DDBJ databases">
        <title>De novo transcriptome assembly of four potential Pierce s Disease insect vectors from Arizona vineyards.</title>
        <authorList>
            <person name="Tassone E.E."/>
        </authorList>
    </citation>
    <scope>NUCLEOTIDE SEQUENCE</scope>
</reference>
<feature type="non-terminal residue" evidence="1">
    <location>
        <position position="163"/>
    </location>
</feature>
<gene>
    <name evidence="1" type="ORF">g.1249</name>
</gene>
<feature type="non-terminal residue" evidence="1">
    <location>
        <position position="1"/>
    </location>
</feature>
<dbReference type="EMBL" id="GEDC01017468">
    <property type="protein sequence ID" value="JAS19830.1"/>
    <property type="molecule type" value="Transcribed_RNA"/>
</dbReference>
<proteinExistence type="predicted"/>
<protein>
    <submittedName>
        <fullName evidence="1">Uncharacterized protein</fullName>
    </submittedName>
</protein>
<organism evidence="1">
    <name type="scientific">Clastoptera arizonana</name>
    <name type="common">Arizona spittle bug</name>
    <dbReference type="NCBI Taxonomy" id="38151"/>
    <lineage>
        <taxon>Eukaryota</taxon>
        <taxon>Metazoa</taxon>
        <taxon>Ecdysozoa</taxon>
        <taxon>Arthropoda</taxon>
        <taxon>Hexapoda</taxon>
        <taxon>Insecta</taxon>
        <taxon>Pterygota</taxon>
        <taxon>Neoptera</taxon>
        <taxon>Paraneoptera</taxon>
        <taxon>Hemiptera</taxon>
        <taxon>Auchenorrhyncha</taxon>
        <taxon>Cercopoidea</taxon>
        <taxon>Clastopteridae</taxon>
        <taxon>Clastoptera</taxon>
    </lineage>
</organism>